<dbReference type="Pfam" id="PF00078">
    <property type="entry name" value="RVT_1"/>
    <property type="match status" value="1"/>
</dbReference>
<gene>
    <name evidence="2" type="ORF">Sradi_3340300</name>
</gene>
<proteinExistence type="predicted"/>
<reference evidence="2" key="2">
    <citation type="journal article" date="2024" name="Plant">
        <title>Genomic evolution and insights into agronomic trait innovations of Sesamum species.</title>
        <authorList>
            <person name="Miao H."/>
            <person name="Wang L."/>
            <person name="Qu L."/>
            <person name="Liu H."/>
            <person name="Sun Y."/>
            <person name="Le M."/>
            <person name="Wang Q."/>
            <person name="Wei S."/>
            <person name="Zheng Y."/>
            <person name="Lin W."/>
            <person name="Duan Y."/>
            <person name="Cao H."/>
            <person name="Xiong S."/>
            <person name="Wang X."/>
            <person name="Wei L."/>
            <person name="Li C."/>
            <person name="Ma Q."/>
            <person name="Ju M."/>
            <person name="Zhao R."/>
            <person name="Li G."/>
            <person name="Mu C."/>
            <person name="Tian Q."/>
            <person name="Mei H."/>
            <person name="Zhang T."/>
            <person name="Gao T."/>
            <person name="Zhang H."/>
        </authorList>
    </citation>
    <scope>NUCLEOTIDE SEQUENCE</scope>
    <source>
        <strain evidence="2">G02</strain>
    </source>
</reference>
<organism evidence="2">
    <name type="scientific">Sesamum radiatum</name>
    <name type="common">Black benniseed</name>
    <dbReference type="NCBI Taxonomy" id="300843"/>
    <lineage>
        <taxon>Eukaryota</taxon>
        <taxon>Viridiplantae</taxon>
        <taxon>Streptophyta</taxon>
        <taxon>Embryophyta</taxon>
        <taxon>Tracheophyta</taxon>
        <taxon>Spermatophyta</taxon>
        <taxon>Magnoliopsida</taxon>
        <taxon>eudicotyledons</taxon>
        <taxon>Gunneridae</taxon>
        <taxon>Pentapetalae</taxon>
        <taxon>asterids</taxon>
        <taxon>lamiids</taxon>
        <taxon>Lamiales</taxon>
        <taxon>Pedaliaceae</taxon>
        <taxon>Sesamum</taxon>
    </lineage>
</organism>
<comment type="caution">
    <text evidence="2">The sequence shown here is derived from an EMBL/GenBank/DDBJ whole genome shotgun (WGS) entry which is preliminary data.</text>
</comment>
<sequence length="230" mass="26478">MKRFSANLRNIAANWFTVRLLISRHGQICSILQRIFGGIRREQEVDLDFLRSHVRYEVSQEEANAMIEPITSSEIQKAIFDIEEDNTLGSDGFKPCFYKASWRIEDDVTKAIQEFFINGKLLKQVNTTLIILIPKVQLPWAVADFRPISCCNMLYKVISKIMVGRMMATIVDKNQNAFVPGRSIVDNVLLAQELLAGYNQKRLPPRCTIKIDLQKAYEVFTCRPQTIRFS</sequence>
<dbReference type="EMBL" id="JACGWJ010000014">
    <property type="protein sequence ID" value="KAL0374246.1"/>
    <property type="molecule type" value="Genomic_DNA"/>
</dbReference>
<dbReference type="AlphaFoldDB" id="A0AAW2R3J6"/>
<accession>A0AAW2R3J6</accession>
<protein>
    <recommendedName>
        <fullName evidence="1">Reverse transcriptase domain-containing protein</fullName>
    </recommendedName>
</protein>
<reference evidence="2" key="1">
    <citation type="submission" date="2020-06" db="EMBL/GenBank/DDBJ databases">
        <authorList>
            <person name="Li T."/>
            <person name="Hu X."/>
            <person name="Zhang T."/>
            <person name="Song X."/>
            <person name="Zhang H."/>
            <person name="Dai N."/>
            <person name="Sheng W."/>
            <person name="Hou X."/>
            <person name="Wei L."/>
        </authorList>
    </citation>
    <scope>NUCLEOTIDE SEQUENCE</scope>
    <source>
        <strain evidence="2">G02</strain>
        <tissue evidence="2">Leaf</tissue>
    </source>
</reference>
<name>A0AAW2R3J6_SESRA</name>
<evidence type="ECO:0000259" key="1">
    <source>
        <dbReference type="Pfam" id="PF00078"/>
    </source>
</evidence>
<dbReference type="InterPro" id="IPR000477">
    <property type="entry name" value="RT_dom"/>
</dbReference>
<evidence type="ECO:0000313" key="2">
    <source>
        <dbReference type="EMBL" id="KAL0374246.1"/>
    </source>
</evidence>
<dbReference type="PANTHER" id="PTHR19446">
    <property type="entry name" value="REVERSE TRANSCRIPTASES"/>
    <property type="match status" value="1"/>
</dbReference>
<feature type="domain" description="Reverse transcriptase" evidence="1">
    <location>
        <begin position="134"/>
        <end position="217"/>
    </location>
</feature>